<protein>
    <submittedName>
        <fullName evidence="1">Uncharacterized protein</fullName>
    </submittedName>
</protein>
<reference evidence="1" key="1">
    <citation type="journal article" date="2023" name="Plant J.">
        <title>Genome sequences and population genomics provide insights into the demographic history, inbreeding, and mutation load of two 'living fossil' tree species of Dipteronia.</title>
        <authorList>
            <person name="Feng Y."/>
            <person name="Comes H.P."/>
            <person name="Chen J."/>
            <person name="Zhu S."/>
            <person name="Lu R."/>
            <person name="Zhang X."/>
            <person name="Li P."/>
            <person name="Qiu J."/>
            <person name="Olsen K.M."/>
            <person name="Qiu Y."/>
        </authorList>
    </citation>
    <scope>NUCLEOTIDE SEQUENCE</scope>
    <source>
        <strain evidence="1">NBL</strain>
    </source>
</reference>
<dbReference type="EMBL" id="JANJYJ010000006">
    <property type="protein sequence ID" value="KAK3204576.1"/>
    <property type="molecule type" value="Genomic_DNA"/>
</dbReference>
<dbReference type="AlphaFoldDB" id="A0AAE0A5T9"/>
<name>A0AAE0A5T9_9ROSI</name>
<organism evidence="1 2">
    <name type="scientific">Dipteronia sinensis</name>
    <dbReference type="NCBI Taxonomy" id="43782"/>
    <lineage>
        <taxon>Eukaryota</taxon>
        <taxon>Viridiplantae</taxon>
        <taxon>Streptophyta</taxon>
        <taxon>Embryophyta</taxon>
        <taxon>Tracheophyta</taxon>
        <taxon>Spermatophyta</taxon>
        <taxon>Magnoliopsida</taxon>
        <taxon>eudicotyledons</taxon>
        <taxon>Gunneridae</taxon>
        <taxon>Pentapetalae</taxon>
        <taxon>rosids</taxon>
        <taxon>malvids</taxon>
        <taxon>Sapindales</taxon>
        <taxon>Sapindaceae</taxon>
        <taxon>Hippocastanoideae</taxon>
        <taxon>Acereae</taxon>
        <taxon>Dipteronia</taxon>
    </lineage>
</organism>
<comment type="caution">
    <text evidence="1">The sequence shown here is derived from an EMBL/GenBank/DDBJ whole genome shotgun (WGS) entry which is preliminary data.</text>
</comment>
<evidence type="ECO:0000313" key="2">
    <source>
        <dbReference type="Proteomes" id="UP001281410"/>
    </source>
</evidence>
<accession>A0AAE0A5T9</accession>
<gene>
    <name evidence="1" type="ORF">Dsin_018622</name>
</gene>
<sequence length="179" mass="20303">MLVVWCSDIFLFLIKRFLQNSDKRIAKLPQSLADSDVGQLALEFEEELDRKLVQESFLTENVDVLSLLLASSMPKDSLVWHFDKSKVYSVRIGYKLLDDFQEANVRVGLTITKSLAEEVRWHGPDVGFYKINMDAAVFGRLWSIGLGAIWNKEGLNMASSVQRIEAGFFPQVAEAFVIL</sequence>
<keyword evidence="2" id="KW-1185">Reference proteome</keyword>
<dbReference type="Proteomes" id="UP001281410">
    <property type="component" value="Unassembled WGS sequence"/>
</dbReference>
<evidence type="ECO:0000313" key="1">
    <source>
        <dbReference type="EMBL" id="KAK3204576.1"/>
    </source>
</evidence>
<proteinExistence type="predicted"/>